<dbReference type="VEuPathDB" id="TriTrypDB:TcCL_NonESM04019"/>
<dbReference type="InterPro" id="IPR011009">
    <property type="entry name" value="Kinase-like_dom_sf"/>
</dbReference>
<dbReference type="Gene3D" id="3.30.200.20">
    <property type="entry name" value="Phosphorylase Kinase, domain 1"/>
    <property type="match status" value="1"/>
</dbReference>
<proteinExistence type="predicted"/>
<name>A0A2V2WHK5_TRYCR</name>
<sequence>MEESHPSELQLPAREGDEFKGGGDDCGGEGDAVGCTQEAGRAELLDYKVDWDEVVGEGSFGVVYRGRHVSNATEVGVLTLKGSLELREELRKEAEKGAMLLLKQWPGVIHLLGTFDTVEEDTVTVMSMLQLRGVEDMQAFFTRDVAKKEEKKGKGELDDDPASIAPEQSSSFTGCCGAEEGACSRLFNENEAKGKREEEEETDKGEAKTHRAEEKKYAAAGVAGEKTQSLPPPASLAQRQGGALSVGKYMVQLGSVLGRGKFGTVYRGWHREEGYEVAVKILKGPVSKRAKMLIEPRELGRLQKLDHPNILRMFGAFRHEEKDRNEMTLALVLELCQGGDLKEFLARNDPLSERQAKHIMRQLVDFLCFLKSNRMMHRDLKPANILLTTTNIDRAVVKVADWGMAKQISNFGSSICVPDANVMFESAVGTVAYMSPERLSRELYDFQAEVWALGVIMYELLFARHPYLHSASSVRTPEELLNAITRAEELEMSCNVFRSENKRKEGNVFKQHQSEVNPFSRECYELMRHILDPDSKTRYTIEQVRAHPWISQPEKMRATEEVKAVTNTVEPAVAHGEKLNTAKVIKAEDVVAATTKIIKAEESVTTEMAATGPSAGVTGIPLRVPSSEDEVAGPLHVQGLGSNWSPLQRQQLIYQAFREYFYILRYDVLEAESDPGRGLVLLSYAWELLRAVARAALLEEHRLSGGTVCLDASSSICYSARSSSRFALPDDIKLMENYIHETAQRLKRNLPCLTTHISMGAETLTFSTGSMCGMEASGESLTPLPANPQKLTYPSAHTLLFERTVSLIRAAATEELMLSDSHEQDNVMEEEEVRPEGERYRQKRMYEKAIAILRLILQQVVVRCQSSLHYPFPPVVTDTEESNGMQLLTIPLVPLEDEADQRTVQALLHTVEKHYRRLVNVK</sequence>
<dbReference type="VEuPathDB" id="TriTrypDB:Tc_MARK_1503"/>
<dbReference type="PROSITE" id="PS50011">
    <property type="entry name" value="PROTEIN_KINASE_DOM"/>
    <property type="match status" value="1"/>
</dbReference>
<reference evidence="8 9" key="1">
    <citation type="journal article" date="2018" name="Microb. Genom.">
        <title>Expanding an expanded genome: long-read sequencing of Trypanosoma cruzi.</title>
        <authorList>
            <person name="Berna L."/>
            <person name="Rodriguez M."/>
            <person name="Chiribao M.L."/>
            <person name="Parodi-Talice A."/>
            <person name="Pita S."/>
            <person name="Rijo G."/>
            <person name="Alvarez-Valin F."/>
            <person name="Robello C."/>
        </authorList>
    </citation>
    <scope>NUCLEOTIDE SEQUENCE [LARGE SCALE GENOMIC DNA]</scope>
    <source>
        <strain evidence="8 9">TCC</strain>
    </source>
</reference>
<evidence type="ECO:0000256" key="4">
    <source>
        <dbReference type="ARBA" id="ARBA00022840"/>
    </source>
</evidence>
<keyword evidence="4 5" id="KW-0067">ATP-binding</keyword>
<dbReference type="GO" id="GO:0004674">
    <property type="term" value="F:protein serine/threonine kinase activity"/>
    <property type="evidence" value="ECO:0007669"/>
    <property type="project" value="InterPro"/>
</dbReference>
<dbReference type="InterPro" id="IPR008271">
    <property type="entry name" value="Ser/Thr_kinase_AS"/>
</dbReference>
<protein>
    <submittedName>
        <fullName evidence="8">Putative tyrosine protein kinase</fullName>
    </submittedName>
</protein>
<gene>
    <name evidence="8" type="ORF">C3747_99g130</name>
</gene>
<evidence type="ECO:0000256" key="3">
    <source>
        <dbReference type="ARBA" id="ARBA00022777"/>
    </source>
</evidence>
<dbReference type="GO" id="GO:0000407">
    <property type="term" value="C:phagophore assembly site"/>
    <property type="evidence" value="ECO:0007669"/>
    <property type="project" value="TreeGrafter"/>
</dbReference>
<dbReference type="PROSITE" id="PS00108">
    <property type="entry name" value="PROTEIN_KINASE_ST"/>
    <property type="match status" value="1"/>
</dbReference>
<comment type="caution">
    <text evidence="8">The sequence shown here is derived from an EMBL/GenBank/DDBJ whole genome shotgun (WGS) entry which is preliminary data.</text>
</comment>
<dbReference type="Gene3D" id="1.10.510.10">
    <property type="entry name" value="Transferase(Phosphotransferase) domain 1"/>
    <property type="match status" value="1"/>
</dbReference>
<keyword evidence="2 5" id="KW-0547">Nucleotide-binding</keyword>
<feature type="region of interest" description="Disordered" evidence="6">
    <location>
        <begin position="148"/>
        <end position="171"/>
    </location>
</feature>
<dbReference type="VEuPathDB" id="TriTrypDB:TcCLB.504133.30"/>
<feature type="compositionally biased region" description="Basic and acidic residues" evidence="6">
    <location>
        <begin position="14"/>
        <end position="23"/>
    </location>
</feature>
<keyword evidence="1" id="KW-0808">Transferase</keyword>
<dbReference type="VEuPathDB" id="TriTrypDB:TCSYLVIO_008234"/>
<dbReference type="VEuPathDB" id="TriTrypDB:BCY84_11437"/>
<dbReference type="AlphaFoldDB" id="A0A2V2WHK5"/>
<dbReference type="SMART" id="SM00220">
    <property type="entry name" value="S_TKc"/>
    <property type="match status" value="1"/>
</dbReference>
<dbReference type="VEuPathDB" id="TriTrypDB:TcCLB.507743.9"/>
<feature type="domain" description="Protein kinase" evidence="7">
    <location>
        <begin position="251"/>
        <end position="550"/>
    </location>
</feature>
<dbReference type="SMR" id="A0A2V2WHK5"/>
<evidence type="ECO:0000256" key="6">
    <source>
        <dbReference type="SAM" id="MobiDB-lite"/>
    </source>
</evidence>
<evidence type="ECO:0000256" key="2">
    <source>
        <dbReference type="ARBA" id="ARBA00022741"/>
    </source>
</evidence>
<dbReference type="Pfam" id="PF00069">
    <property type="entry name" value="Pkinase"/>
    <property type="match status" value="1"/>
</dbReference>
<dbReference type="OMA" id="YQAEVWA"/>
<dbReference type="GO" id="GO:0005776">
    <property type="term" value="C:autophagosome"/>
    <property type="evidence" value="ECO:0007669"/>
    <property type="project" value="TreeGrafter"/>
</dbReference>
<dbReference type="OrthoDB" id="4062651at2759"/>
<dbReference type="GO" id="GO:0005524">
    <property type="term" value="F:ATP binding"/>
    <property type="evidence" value="ECO:0007669"/>
    <property type="project" value="UniProtKB-UniRule"/>
</dbReference>
<evidence type="ECO:0000256" key="5">
    <source>
        <dbReference type="PROSITE-ProRule" id="PRU10141"/>
    </source>
</evidence>
<feature type="region of interest" description="Disordered" evidence="6">
    <location>
        <begin position="1"/>
        <end position="32"/>
    </location>
</feature>
<dbReference type="VEuPathDB" id="TriTrypDB:C3747_99g130"/>
<dbReference type="Proteomes" id="UP000246078">
    <property type="component" value="Unassembled WGS sequence"/>
</dbReference>
<dbReference type="VEuPathDB" id="TriTrypDB:ECC02_012053"/>
<dbReference type="VEuPathDB" id="TriTrypDB:TcCL_NonESM04020"/>
<dbReference type="InterPro" id="IPR045269">
    <property type="entry name" value="Atg1-like"/>
</dbReference>
<dbReference type="PANTHER" id="PTHR24348:SF22">
    <property type="entry name" value="NON-SPECIFIC SERINE_THREONINE PROTEIN KINASE"/>
    <property type="match status" value="1"/>
</dbReference>
<dbReference type="VEuPathDB" id="TriTrypDB:TCDM_05599"/>
<dbReference type="VEuPathDB" id="TriTrypDB:TcYC6_0054380"/>
<dbReference type="VEuPathDB" id="TriTrypDB:TcBrA4_0046570"/>
<dbReference type="GO" id="GO:0016020">
    <property type="term" value="C:membrane"/>
    <property type="evidence" value="ECO:0007669"/>
    <property type="project" value="TreeGrafter"/>
</dbReference>
<evidence type="ECO:0000313" key="9">
    <source>
        <dbReference type="Proteomes" id="UP000246078"/>
    </source>
</evidence>
<dbReference type="InterPro" id="IPR017441">
    <property type="entry name" value="Protein_kinase_ATP_BS"/>
</dbReference>
<accession>A0A2V2WHK5</accession>
<dbReference type="VEuPathDB" id="TriTrypDB:C4B63_102g33"/>
<feature type="binding site" evidence="5">
    <location>
        <position position="280"/>
    </location>
    <ligand>
        <name>ATP</name>
        <dbReference type="ChEBI" id="CHEBI:30616"/>
    </ligand>
</feature>
<dbReference type="PANTHER" id="PTHR24348">
    <property type="entry name" value="SERINE/THREONINE-PROTEIN KINASE UNC-51-RELATED"/>
    <property type="match status" value="1"/>
</dbReference>
<dbReference type="SUPFAM" id="SSF56112">
    <property type="entry name" value="Protein kinase-like (PK-like)"/>
    <property type="match status" value="2"/>
</dbReference>
<dbReference type="EMBL" id="PRFC01000099">
    <property type="protein sequence ID" value="PWV07672.1"/>
    <property type="molecule type" value="Genomic_DNA"/>
</dbReference>
<feature type="region of interest" description="Disordered" evidence="6">
    <location>
        <begin position="189"/>
        <end position="212"/>
    </location>
</feature>
<dbReference type="VEuPathDB" id="TriTrypDB:TcG_06928"/>
<keyword evidence="3 8" id="KW-0418">Kinase</keyword>
<evidence type="ECO:0000313" key="8">
    <source>
        <dbReference type="EMBL" id="PWV07672.1"/>
    </source>
</evidence>
<evidence type="ECO:0000256" key="1">
    <source>
        <dbReference type="ARBA" id="ARBA00022679"/>
    </source>
</evidence>
<organism evidence="8 9">
    <name type="scientific">Trypanosoma cruzi</name>
    <dbReference type="NCBI Taxonomy" id="5693"/>
    <lineage>
        <taxon>Eukaryota</taxon>
        <taxon>Discoba</taxon>
        <taxon>Euglenozoa</taxon>
        <taxon>Kinetoplastea</taxon>
        <taxon>Metakinetoplastina</taxon>
        <taxon>Trypanosomatida</taxon>
        <taxon>Trypanosomatidae</taxon>
        <taxon>Trypanosoma</taxon>
        <taxon>Schizotrypanum</taxon>
    </lineage>
</organism>
<dbReference type="GO" id="GO:0005829">
    <property type="term" value="C:cytosol"/>
    <property type="evidence" value="ECO:0007669"/>
    <property type="project" value="TreeGrafter"/>
</dbReference>
<dbReference type="InterPro" id="IPR000719">
    <property type="entry name" value="Prot_kinase_dom"/>
</dbReference>
<dbReference type="GO" id="GO:0000045">
    <property type="term" value="P:autophagosome assembly"/>
    <property type="evidence" value="ECO:0007669"/>
    <property type="project" value="TreeGrafter"/>
</dbReference>
<dbReference type="GO" id="GO:0010506">
    <property type="term" value="P:regulation of autophagy"/>
    <property type="evidence" value="ECO:0007669"/>
    <property type="project" value="InterPro"/>
</dbReference>
<evidence type="ECO:0000259" key="7">
    <source>
        <dbReference type="PROSITE" id="PS50011"/>
    </source>
</evidence>
<dbReference type="PROSITE" id="PS00107">
    <property type="entry name" value="PROTEIN_KINASE_ATP"/>
    <property type="match status" value="1"/>
</dbReference>